<keyword evidence="2" id="KW-1003">Cell membrane</keyword>
<sequence>MGNLLRSLYQFVWETDPGSRRPRRAAVRVLRLLHVLGREVVWEGRIPDQATSLVYTTLLALVPLLAVGFSVLKGFGLHTEVYPLLAGAFEPLGEAGTRMAERLMGFVEDVNVGVLGAVGVVFLLYTAISLAQKIEDALNELWAVRRLRGYVQRIVGYLSIITVGPLLAVGSLALSASVLGSERVQALIAIGPLGAVITFFLTILPYLLVILAFTFVYLIIPNARVEVKAAFIGGLVAGVLWETVGWIFGAMAVGSTRYSAVYSSLAILVVFMIWVFQSWLILLFGARLAFYVQHPESLRRSGSTRISARLAERLALLMMARIVRDYLQGERLPWTSDQLAEWMEVPVQVVERIAEDLRKAGLLLATGGEPPGLVPGRSPERIPMRELMEAVRSAGGNEVVPPYRLPEDALVDRYMNACEQACEETLGRTTVVDLAGGPAAT</sequence>
<evidence type="ECO:0000313" key="8">
    <source>
        <dbReference type="Proteomes" id="UP001575181"/>
    </source>
</evidence>
<feature type="transmembrane region" description="Helical" evidence="6">
    <location>
        <begin position="186"/>
        <end position="219"/>
    </location>
</feature>
<dbReference type="InterPro" id="IPR017039">
    <property type="entry name" value="Virul_fac_BrkB"/>
</dbReference>
<comment type="subcellular location">
    <subcellularLocation>
        <location evidence="1">Cell membrane</location>
        <topology evidence="1">Multi-pass membrane protein</topology>
    </subcellularLocation>
</comment>
<dbReference type="InterPro" id="IPR000944">
    <property type="entry name" value="Tscrpt_reg_Rrf2"/>
</dbReference>
<keyword evidence="5 6" id="KW-0472">Membrane</keyword>
<proteinExistence type="predicted"/>
<keyword evidence="3 6" id="KW-0812">Transmembrane</keyword>
<dbReference type="RefSeq" id="WP_373656661.1">
    <property type="nucleotide sequence ID" value="NZ_JBGUAW010000009.1"/>
</dbReference>
<dbReference type="NCBIfam" id="TIGR00765">
    <property type="entry name" value="yihY_not_rbn"/>
    <property type="match status" value="1"/>
</dbReference>
<accession>A0ABV4TY32</accession>
<dbReference type="PANTHER" id="PTHR30213:SF0">
    <property type="entry name" value="UPF0761 MEMBRANE PROTEIN YIHY"/>
    <property type="match status" value="1"/>
</dbReference>
<evidence type="ECO:0000256" key="6">
    <source>
        <dbReference type="SAM" id="Phobius"/>
    </source>
</evidence>
<protein>
    <submittedName>
        <fullName evidence="7">YhjD/YihY/BrkB family envelope integrity protein</fullName>
    </submittedName>
</protein>
<feature type="transmembrane region" description="Helical" evidence="6">
    <location>
        <begin position="265"/>
        <end position="290"/>
    </location>
</feature>
<gene>
    <name evidence="7" type="ORF">ACERLL_13690</name>
</gene>
<feature type="transmembrane region" description="Helical" evidence="6">
    <location>
        <begin position="231"/>
        <end position="253"/>
    </location>
</feature>
<dbReference type="SUPFAM" id="SSF46785">
    <property type="entry name" value="Winged helix' DNA-binding domain"/>
    <property type="match status" value="1"/>
</dbReference>
<reference evidence="7 8" key="1">
    <citation type="submission" date="2024-08" db="EMBL/GenBank/DDBJ databases">
        <title>Whole-genome sequencing of halo(alkali)philic microorganisms from hypersaline lakes.</title>
        <authorList>
            <person name="Sorokin D.Y."/>
            <person name="Merkel A.Y."/>
            <person name="Messina E."/>
            <person name="Yakimov M."/>
        </authorList>
    </citation>
    <scope>NUCLEOTIDE SEQUENCE [LARGE SCALE GENOMIC DNA]</scope>
    <source>
        <strain evidence="7 8">Cl-TMA</strain>
    </source>
</reference>
<evidence type="ECO:0000313" key="7">
    <source>
        <dbReference type="EMBL" id="MFA9461872.1"/>
    </source>
</evidence>
<evidence type="ECO:0000256" key="2">
    <source>
        <dbReference type="ARBA" id="ARBA00022475"/>
    </source>
</evidence>
<evidence type="ECO:0000256" key="1">
    <source>
        <dbReference type="ARBA" id="ARBA00004651"/>
    </source>
</evidence>
<comment type="caution">
    <text evidence="7">The sequence shown here is derived from an EMBL/GenBank/DDBJ whole genome shotgun (WGS) entry which is preliminary data.</text>
</comment>
<dbReference type="Pfam" id="PF02082">
    <property type="entry name" value="Rrf2"/>
    <property type="match status" value="1"/>
</dbReference>
<evidence type="ECO:0000256" key="3">
    <source>
        <dbReference type="ARBA" id="ARBA00022692"/>
    </source>
</evidence>
<feature type="transmembrane region" description="Helical" evidence="6">
    <location>
        <begin position="154"/>
        <end position="174"/>
    </location>
</feature>
<dbReference type="Pfam" id="PF03631">
    <property type="entry name" value="Virul_fac_BrkB"/>
    <property type="match status" value="1"/>
</dbReference>
<keyword evidence="4 6" id="KW-1133">Transmembrane helix</keyword>
<evidence type="ECO:0000256" key="4">
    <source>
        <dbReference type="ARBA" id="ARBA00022989"/>
    </source>
</evidence>
<dbReference type="PANTHER" id="PTHR30213">
    <property type="entry name" value="INNER MEMBRANE PROTEIN YHJD"/>
    <property type="match status" value="1"/>
</dbReference>
<feature type="transmembrane region" description="Helical" evidence="6">
    <location>
        <begin position="112"/>
        <end position="131"/>
    </location>
</feature>
<dbReference type="PROSITE" id="PS51197">
    <property type="entry name" value="HTH_RRF2_2"/>
    <property type="match status" value="1"/>
</dbReference>
<keyword evidence="8" id="KW-1185">Reference proteome</keyword>
<dbReference type="EMBL" id="JBGUAW010000009">
    <property type="protein sequence ID" value="MFA9461872.1"/>
    <property type="molecule type" value="Genomic_DNA"/>
</dbReference>
<dbReference type="InterPro" id="IPR036388">
    <property type="entry name" value="WH-like_DNA-bd_sf"/>
</dbReference>
<dbReference type="Gene3D" id="1.10.10.10">
    <property type="entry name" value="Winged helix-like DNA-binding domain superfamily/Winged helix DNA-binding domain"/>
    <property type="match status" value="1"/>
</dbReference>
<evidence type="ECO:0000256" key="5">
    <source>
        <dbReference type="ARBA" id="ARBA00023136"/>
    </source>
</evidence>
<feature type="transmembrane region" description="Helical" evidence="6">
    <location>
        <begin position="53"/>
        <end position="72"/>
    </location>
</feature>
<dbReference type="Proteomes" id="UP001575181">
    <property type="component" value="Unassembled WGS sequence"/>
</dbReference>
<dbReference type="InterPro" id="IPR036390">
    <property type="entry name" value="WH_DNA-bd_sf"/>
</dbReference>
<name>A0ABV4TY32_9GAMM</name>
<organism evidence="7 8">
    <name type="scientific">Thiohalorhabdus methylotrophus</name>
    <dbReference type="NCBI Taxonomy" id="3242694"/>
    <lineage>
        <taxon>Bacteria</taxon>
        <taxon>Pseudomonadati</taxon>
        <taxon>Pseudomonadota</taxon>
        <taxon>Gammaproteobacteria</taxon>
        <taxon>Thiohalorhabdales</taxon>
        <taxon>Thiohalorhabdaceae</taxon>
        <taxon>Thiohalorhabdus</taxon>
    </lineage>
</organism>